<dbReference type="PANTHER" id="PTHR33692:SF1">
    <property type="entry name" value="RIBOSOME MATURATION FACTOR RIMM"/>
    <property type="match status" value="1"/>
</dbReference>
<evidence type="ECO:0000259" key="7">
    <source>
        <dbReference type="Pfam" id="PF24986"/>
    </source>
</evidence>
<comment type="function">
    <text evidence="5">An accessory protein needed during the final step in the assembly of 30S ribosomal subunit, possibly for assembly of the head region. Essential for efficient processing of 16S rRNA. May be needed both before and after RbfA during the maturation of 16S rRNA. It has affinity for free ribosomal 30S subunits but not for 70S ribosomes.</text>
</comment>
<dbReference type="Gene3D" id="2.30.30.240">
    <property type="entry name" value="PRC-barrel domain"/>
    <property type="match status" value="1"/>
</dbReference>
<keyword evidence="2 5" id="KW-0690">Ribosome biogenesis</keyword>
<dbReference type="PANTHER" id="PTHR33692">
    <property type="entry name" value="RIBOSOME MATURATION FACTOR RIMM"/>
    <property type="match status" value="1"/>
</dbReference>
<sequence length="187" mass="21034">MQKEQQTMRLQVARIGKPHGIRGEVTVQVMTDNPEERFTAGEEFIVVDGPVKTLTIKNARWNKTILLLAFKEIADRNQAETLRGARLEIEVSDEPEDDSDEWYEHELLDLKVMLDGEQVGVITALRTNPAQDLLVFEDADGEEIYLPFVDEFVPEIDPEAGIVVITPPAGLLTLNSDEEGSEEEETK</sequence>
<dbReference type="InterPro" id="IPR036976">
    <property type="entry name" value="RimM_N_sf"/>
</dbReference>
<dbReference type="Pfam" id="PF01782">
    <property type="entry name" value="RimM"/>
    <property type="match status" value="1"/>
</dbReference>
<dbReference type="InterPro" id="IPR011961">
    <property type="entry name" value="RimM"/>
</dbReference>
<keyword evidence="9" id="KW-1185">Reference proteome</keyword>
<reference evidence="8 9" key="1">
    <citation type="submission" date="2017-11" db="EMBL/GenBank/DDBJ databases">
        <title>Sequencing the genomes of 1000 actinobacteria strains.</title>
        <authorList>
            <person name="Klenk H.-P."/>
        </authorList>
    </citation>
    <scope>NUCLEOTIDE SEQUENCE [LARGE SCALE GENOMIC DNA]</scope>
    <source>
        <strain evidence="8 9">DSM 12798</strain>
    </source>
</reference>
<keyword evidence="4 5" id="KW-0143">Chaperone</keyword>
<dbReference type="Proteomes" id="UP000229263">
    <property type="component" value="Unassembled WGS sequence"/>
</dbReference>
<comment type="domain">
    <text evidence="5">The PRC barrel domain binds ribosomal protein uS19.</text>
</comment>
<gene>
    <name evidence="5" type="primary">rimM</name>
    <name evidence="8" type="ORF">ATK23_0916</name>
</gene>
<keyword evidence="1 5" id="KW-0963">Cytoplasm</keyword>
<evidence type="ECO:0000256" key="1">
    <source>
        <dbReference type="ARBA" id="ARBA00022490"/>
    </source>
</evidence>
<evidence type="ECO:0000256" key="4">
    <source>
        <dbReference type="ARBA" id="ARBA00023186"/>
    </source>
</evidence>
<dbReference type="HAMAP" id="MF_00014">
    <property type="entry name" value="Ribosome_mat_RimM"/>
    <property type="match status" value="1"/>
</dbReference>
<evidence type="ECO:0000313" key="9">
    <source>
        <dbReference type="Proteomes" id="UP000229263"/>
    </source>
</evidence>
<accession>A0ABX4MZR9</accession>
<evidence type="ECO:0000256" key="3">
    <source>
        <dbReference type="ARBA" id="ARBA00022552"/>
    </source>
</evidence>
<comment type="similarity">
    <text evidence="5">Belongs to the RimM family.</text>
</comment>
<dbReference type="NCBIfam" id="TIGR02273">
    <property type="entry name" value="16S_RimM"/>
    <property type="match status" value="1"/>
</dbReference>
<name>A0ABX4MZR9_9MICC</name>
<dbReference type="Gene3D" id="2.40.30.60">
    <property type="entry name" value="RimM"/>
    <property type="match status" value="1"/>
</dbReference>
<dbReference type="InterPro" id="IPR011033">
    <property type="entry name" value="PRC_barrel-like_sf"/>
</dbReference>
<dbReference type="InterPro" id="IPR002676">
    <property type="entry name" value="RimM_N"/>
</dbReference>
<protein>
    <recommendedName>
        <fullName evidence="5">Ribosome maturation factor RimM</fullName>
    </recommendedName>
</protein>
<keyword evidence="3 5" id="KW-0698">rRNA processing</keyword>
<dbReference type="InterPro" id="IPR056792">
    <property type="entry name" value="PRC_RimM"/>
</dbReference>
<comment type="caution">
    <text evidence="8">The sequence shown here is derived from an EMBL/GenBank/DDBJ whole genome shotgun (WGS) entry which is preliminary data.</text>
</comment>
<evidence type="ECO:0000256" key="2">
    <source>
        <dbReference type="ARBA" id="ARBA00022517"/>
    </source>
</evidence>
<feature type="domain" description="Ribosome maturation factor RimM PRC barrel" evidence="7">
    <location>
        <begin position="105"/>
        <end position="171"/>
    </location>
</feature>
<comment type="subunit">
    <text evidence="5">Binds ribosomal protein uS19.</text>
</comment>
<evidence type="ECO:0000256" key="5">
    <source>
        <dbReference type="HAMAP-Rule" id="MF_00014"/>
    </source>
</evidence>
<evidence type="ECO:0000313" key="8">
    <source>
        <dbReference type="EMBL" id="PJJ43716.1"/>
    </source>
</evidence>
<comment type="subcellular location">
    <subcellularLocation>
        <location evidence="5">Cytoplasm</location>
    </subcellularLocation>
</comment>
<dbReference type="InterPro" id="IPR009000">
    <property type="entry name" value="Transl_B-barrel_sf"/>
</dbReference>
<feature type="domain" description="RimM N-terminal" evidence="6">
    <location>
        <begin position="11"/>
        <end position="92"/>
    </location>
</feature>
<dbReference type="SUPFAM" id="SSF50346">
    <property type="entry name" value="PRC-barrel domain"/>
    <property type="match status" value="1"/>
</dbReference>
<proteinExistence type="inferred from homology"/>
<dbReference type="Pfam" id="PF24986">
    <property type="entry name" value="PRC_RimM"/>
    <property type="match status" value="1"/>
</dbReference>
<dbReference type="SUPFAM" id="SSF50447">
    <property type="entry name" value="Translation proteins"/>
    <property type="match status" value="1"/>
</dbReference>
<dbReference type="EMBL" id="PGEY01000001">
    <property type="protein sequence ID" value="PJJ43716.1"/>
    <property type="molecule type" value="Genomic_DNA"/>
</dbReference>
<organism evidence="8 9">
    <name type="scientific">Glutamicibacter mysorens</name>
    <dbReference type="NCBI Taxonomy" id="257984"/>
    <lineage>
        <taxon>Bacteria</taxon>
        <taxon>Bacillati</taxon>
        <taxon>Actinomycetota</taxon>
        <taxon>Actinomycetes</taxon>
        <taxon>Micrococcales</taxon>
        <taxon>Micrococcaceae</taxon>
        <taxon>Glutamicibacter</taxon>
    </lineage>
</organism>
<evidence type="ECO:0000259" key="6">
    <source>
        <dbReference type="Pfam" id="PF01782"/>
    </source>
</evidence>